<protein>
    <recommendedName>
        <fullName evidence="2">DUF6534 domain-containing protein</fullName>
    </recommendedName>
</protein>
<dbReference type="Proteomes" id="UP000297245">
    <property type="component" value="Unassembled WGS sequence"/>
</dbReference>
<evidence type="ECO:0000313" key="3">
    <source>
        <dbReference type="EMBL" id="THU89708.1"/>
    </source>
</evidence>
<keyword evidence="1" id="KW-0812">Transmembrane</keyword>
<feature type="transmembrane region" description="Helical" evidence="1">
    <location>
        <begin position="230"/>
        <end position="250"/>
    </location>
</feature>
<organism evidence="3 4">
    <name type="scientific">Dendrothele bispora (strain CBS 962.96)</name>
    <dbReference type="NCBI Taxonomy" id="1314807"/>
    <lineage>
        <taxon>Eukaryota</taxon>
        <taxon>Fungi</taxon>
        <taxon>Dikarya</taxon>
        <taxon>Basidiomycota</taxon>
        <taxon>Agaricomycotina</taxon>
        <taxon>Agaricomycetes</taxon>
        <taxon>Agaricomycetidae</taxon>
        <taxon>Agaricales</taxon>
        <taxon>Agaricales incertae sedis</taxon>
        <taxon>Dendrothele</taxon>
    </lineage>
</organism>
<sequence>MSTPGFNPNLMIGPLILGNTLSSVLFGILTLQTYLYYGNFPNDPRRNKIAVAAVWILECGHFICTFVETWIDAVTHFGEITIYFLIPRVLAVSLLIAGLVLSIFTLMFADRIYRMSNNKYIFVFLCIASAVRLLASTANYIAIWRSEDILEYLDRWNWAIPAQLGLGLLTDLVITLSLVIYLKKQNRTMNHSTMRIVDTLVWWSIESGCSTVVLGIATLLTMIYLPHTYIWISMLLIITRVYSNVLLASLNGRAKLRALKRTSVILSTDPQFPTEAPSHGDIYLMTASKASVSAQAI</sequence>
<dbReference type="PANTHER" id="PTHR40465:SF1">
    <property type="entry name" value="DUF6534 DOMAIN-CONTAINING PROTEIN"/>
    <property type="match status" value="1"/>
</dbReference>
<dbReference type="InterPro" id="IPR045339">
    <property type="entry name" value="DUF6534"/>
</dbReference>
<evidence type="ECO:0000313" key="4">
    <source>
        <dbReference type="Proteomes" id="UP000297245"/>
    </source>
</evidence>
<name>A0A4S8LLX5_DENBC</name>
<keyword evidence="1" id="KW-0472">Membrane</keyword>
<feature type="transmembrane region" description="Helical" evidence="1">
    <location>
        <begin position="49"/>
        <end position="71"/>
    </location>
</feature>
<dbReference type="OrthoDB" id="2535105at2759"/>
<keyword evidence="4" id="KW-1185">Reference proteome</keyword>
<dbReference type="PANTHER" id="PTHR40465">
    <property type="entry name" value="CHROMOSOME 1, WHOLE GENOME SHOTGUN SEQUENCE"/>
    <property type="match status" value="1"/>
</dbReference>
<dbReference type="EMBL" id="ML179359">
    <property type="protein sequence ID" value="THU89708.1"/>
    <property type="molecule type" value="Genomic_DNA"/>
</dbReference>
<feature type="transmembrane region" description="Helical" evidence="1">
    <location>
        <begin position="83"/>
        <end position="108"/>
    </location>
</feature>
<keyword evidence="1" id="KW-1133">Transmembrane helix</keyword>
<feature type="domain" description="DUF6534" evidence="2">
    <location>
        <begin position="168"/>
        <end position="254"/>
    </location>
</feature>
<gene>
    <name evidence="3" type="ORF">K435DRAFT_283215</name>
</gene>
<proteinExistence type="predicted"/>
<feature type="transmembrane region" description="Helical" evidence="1">
    <location>
        <begin position="203"/>
        <end position="224"/>
    </location>
</feature>
<reference evidence="3 4" key="1">
    <citation type="journal article" date="2019" name="Nat. Ecol. Evol.">
        <title>Megaphylogeny resolves global patterns of mushroom evolution.</title>
        <authorList>
            <person name="Varga T."/>
            <person name="Krizsan K."/>
            <person name="Foldi C."/>
            <person name="Dima B."/>
            <person name="Sanchez-Garcia M."/>
            <person name="Sanchez-Ramirez S."/>
            <person name="Szollosi G.J."/>
            <person name="Szarkandi J.G."/>
            <person name="Papp V."/>
            <person name="Albert L."/>
            <person name="Andreopoulos W."/>
            <person name="Angelini C."/>
            <person name="Antonin V."/>
            <person name="Barry K.W."/>
            <person name="Bougher N.L."/>
            <person name="Buchanan P."/>
            <person name="Buyck B."/>
            <person name="Bense V."/>
            <person name="Catcheside P."/>
            <person name="Chovatia M."/>
            <person name="Cooper J."/>
            <person name="Damon W."/>
            <person name="Desjardin D."/>
            <person name="Finy P."/>
            <person name="Geml J."/>
            <person name="Haridas S."/>
            <person name="Hughes K."/>
            <person name="Justo A."/>
            <person name="Karasinski D."/>
            <person name="Kautmanova I."/>
            <person name="Kiss B."/>
            <person name="Kocsube S."/>
            <person name="Kotiranta H."/>
            <person name="LaButti K.M."/>
            <person name="Lechner B.E."/>
            <person name="Liimatainen K."/>
            <person name="Lipzen A."/>
            <person name="Lukacs Z."/>
            <person name="Mihaltcheva S."/>
            <person name="Morgado L.N."/>
            <person name="Niskanen T."/>
            <person name="Noordeloos M.E."/>
            <person name="Ohm R.A."/>
            <person name="Ortiz-Santana B."/>
            <person name="Ovrebo C."/>
            <person name="Racz N."/>
            <person name="Riley R."/>
            <person name="Savchenko A."/>
            <person name="Shiryaev A."/>
            <person name="Soop K."/>
            <person name="Spirin V."/>
            <person name="Szebenyi C."/>
            <person name="Tomsovsky M."/>
            <person name="Tulloss R.E."/>
            <person name="Uehling J."/>
            <person name="Grigoriev I.V."/>
            <person name="Vagvolgyi C."/>
            <person name="Papp T."/>
            <person name="Martin F.M."/>
            <person name="Miettinen O."/>
            <person name="Hibbett D.S."/>
            <person name="Nagy L.G."/>
        </authorList>
    </citation>
    <scope>NUCLEOTIDE SEQUENCE [LARGE SCALE GENOMIC DNA]</scope>
    <source>
        <strain evidence="3 4">CBS 962.96</strain>
    </source>
</reference>
<evidence type="ECO:0000259" key="2">
    <source>
        <dbReference type="Pfam" id="PF20152"/>
    </source>
</evidence>
<dbReference type="AlphaFoldDB" id="A0A4S8LLX5"/>
<feature type="transmembrane region" description="Helical" evidence="1">
    <location>
        <begin position="162"/>
        <end position="182"/>
    </location>
</feature>
<evidence type="ECO:0000256" key="1">
    <source>
        <dbReference type="SAM" id="Phobius"/>
    </source>
</evidence>
<accession>A0A4S8LLX5</accession>
<feature type="transmembrane region" description="Helical" evidence="1">
    <location>
        <begin position="120"/>
        <end position="142"/>
    </location>
</feature>
<feature type="transmembrane region" description="Helical" evidence="1">
    <location>
        <begin position="12"/>
        <end position="37"/>
    </location>
</feature>
<dbReference type="Pfam" id="PF20152">
    <property type="entry name" value="DUF6534"/>
    <property type="match status" value="1"/>
</dbReference>